<dbReference type="EMBL" id="MCGG01000006">
    <property type="protein sequence ID" value="OEJ69514.1"/>
    <property type="molecule type" value="Genomic_DNA"/>
</dbReference>
<evidence type="ECO:0000256" key="6">
    <source>
        <dbReference type="ARBA" id="ARBA00023049"/>
    </source>
</evidence>
<dbReference type="InterPro" id="IPR001915">
    <property type="entry name" value="Peptidase_M48"/>
</dbReference>
<evidence type="ECO:0000256" key="1">
    <source>
        <dbReference type="ARBA" id="ARBA00001947"/>
    </source>
</evidence>
<proteinExistence type="predicted"/>
<comment type="caution">
    <text evidence="9">The sequence shown here is derived from an EMBL/GenBank/DDBJ whole genome shotgun (WGS) entry which is preliminary data.</text>
</comment>
<dbReference type="InterPro" id="IPR019734">
    <property type="entry name" value="TPR_rpt"/>
</dbReference>
<evidence type="ECO:0000256" key="4">
    <source>
        <dbReference type="ARBA" id="ARBA00022801"/>
    </source>
</evidence>
<evidence type="ECO:0000256" key="2">
    <source>
        <dbReference type="ARBA" id="ARBA00022670"/>
    </source>
</evidence>
<dbReference type="AlphaFoldDB" id="A0A1E5QC02"/>
<dbReference type="Gene3D" id="1.25.40.10">
    <property type="entry name" value="Tetratricopeptide repeat domain"/>
    <property type="match status" value="1"/>
</dbReference>
<evidence type="ECO:0000256" key="5">
    <source>
        <dbReference type="ARBA" id="ARBA00022833"/>
    </source>
</evidence>
<sequence length="469" mass="51247">MALSMLKRLLTSISSIQIRRTARLGLVTILISMMPNAPAFAQGGRSIIRDAEIEGIIHAFSAPLFVEAGLNPEDVQIRLIQDSTLNAFVAGGQNIFIHTGLLLESKDPNALIGVIAHETGHIEGGHLSRTRSAVEDASMVQLLGTLLGAAAAIGSGRSDVGQAVILGSQSAGQRVFLKYSQTQESAADQAAMRLLDATHRSAKGLEGFLSQLGDQEVLSSRLQDPYAQTHPLSRERVDTLRAFIKTSPYSDTPPSSEDVMAHAIMVAKLYAFINPFISTMRTYPESDQSFPARYARVIAYYRKPDIKSALPLLDELIKEKPTNPYLWELKGQMLFEHARAREAFEAYTQSYELAPKEPLILMELARVELEIGSDEMLDKSIEHYTIAHRQGAGNAFSWQQLGIAYGRKGDVAMSSMALAESELRTGQLSSAEFHAGRAVSLLKVGSPAHLHAQDILEAIKTAQARKKVK</sequence>
<dbReference type="STRING" id="28181.BEN30_02890"/>
<feature type="repeat" description="TPR" evidence="7">
    <location>
        <begin position="324"/>
        <end position="357"/>
    </location>
</feature>
<evidence type="ECO:0000313" key="9">
    <source>
        <dbReference type="EMBL" id="OEJ69514.1"/>
    </source>
</evidence>
<keyword evidence="7" id="KW-0802">TPR repeat</keyword>
<evidence type="ECO:0000256" key="3">
    <source>
        <dbReference type="ARBA" id="ARBA00022723"/>
    </source>
</evidence>
<dbReference type="InterPro" id="IPR011990">
    <property type="entry name" value="TPR-like_helical_dom_sf"/>
</dbReference>
<dbReference type="CDD" id="cd07324">
    <property type="entry name" value="M48C_Oma1-like"/>
    <property type="match status" value="1"/>
</dbReference>
<dbReference type="Pfam" id="PF01435">
    <property type="entry name" value="Peptidase_M48"/>
    <property type="match status" value="1"/>
</dbReference>
<evidence type="ECO:0000256" key="7">
    <source>
        <dbReference type="PROSITE-ProRule" id="PRU00339"/>
    </source>
</evidence>
<reference evidence="10" key="1">
    <citation type="submission" date="2016-07" db="EMBL/GenBank/DDBJ databases">
        <authorList>
            <person name="Florea S."/>
            <person name="Webb J.S."/>
            <person name="Jaromczyk J."/>
            <person name="Schardl C.L."/>
        </authorList>
    </citation>
    <scope>NUCLEOTIDE SEQUENCE [LARGE SCALE GENOMIC DNA]</scope>
    <source>
        <strain evidence="10">MV-1</strain>
    </source>
</reference>
<name>A0A1E5QC02_9PROT</name>
<dbReference type="SUPFAM" id="SSF48452">
    <property type="entry name" value="TPR-like"/>
    <property type="match status" value="1"/>
</dbReference>
<feature type="domain" description="Peptidase M48" evidence="8">
    <location>
        <begin position="60"/>
        <end position="242"/>
    </location>
</feature>
<dbReference type="PANTHER" id="PTHR22726:SF1">
    <property type="entry name" value="METALLOENDOPEPTIDASE OMA1, MITOCHONDRIAL"/>
    <property type="match status" value="1"/>
</dbReference>
<dbReference type="GO" id="GO:0046872">
    <property type="term" value="F:metal ion binding"/>
    <property type="evidence" value="ECO:0007669"/>
    <property type="project" value="UniProtKB-KW"/>
</dbReference>
<evidence type="ECO:0000259" key="8">
    <source>
        <dbReference type="Pfam" id="PF01435"/>
    </source>
</evidence>
<dbReference type="GO" id="GO:0051603">
    <property type="term" value="P:proteolysis involved in protein catabolic process"/>
    <property type="evidence" value="ECO:0007669"/>
    <property type="project" value="TreeGrafter"/>
</dbReference>
<comment type="cofactor">
    <cofactor evidence="1">
        <name>Zn(2+)</name>
        <dbReference type="ChEBI" id="CHEBI:29105"/>
    </cofactor>
</comment>
<evidence type="ECO:0000313" key="10">
    <source>
        <dbReference type="Proteomes" id="UP000095347"/>
    </source>
</evidence>
<dbReference type="PANTHER" id="PTHR22726">
    <property type="entry name" value="METALLOENDOPEPTIDASE OMA1"/>
    <property type="match status" value="1"/>
</dbReference>
<keyword evidence="5" id="KW-0862">Zinc</keyword>
<keyword evidence="2" id="KW-0645">Protease</keyword>
<dbReference type="PROSITE" id="PS50005">
    <property type="entry name" value="TPR"/>
    <property type="match status" value="1"/>
</dbReference>
<accession>A0A1E5QC02</accession>
<keyword evidence="10" id="KW-1185">Reference proteome</keyword>
<protein>
    <recommendedName>
        <fullName evidence="8">Peptidase M48 domain-containing protein</fullName>
    </recommendedName>
</protein>
<dbReference type="Gene3D" id="3.30.2010.10">
    <property type="entry name" value="Metalloproteases ('zincins'), catalytic domain"/>
    <property type="match status" value="1"/>
</dbReference>
<keyword evidence="4" id="KW-0378">Hydrolase</keyword>
<dbReference type="GO" id="GO:0016020">
    <property type="term" value="C:membrane"/>
    <property type="evidence" value="ECO:0007669"/>
    <property type="project" value="TreeGrafter"/>
</dbReference>
<keyword evidence="6" id="KW-0482">Metalloprotease</keyword>
<dbReference type="GO" id="GO:0004222">
    <property type="term" value="F:metalloendopeptidase activity"/>
    <property type="evidence" value="ECO:0007669"/>
    <property type="project" value="InterPro"/>
</dbReference>
<gene>
    <name evidence="9" type="ORF">BEN30_02890</name>
</gene>
<dbReference type="Proteomes" id="UP000095347">
    <property type="component" value="Unassembled WGS sequence"/>
</dbReference>
<keyword evidence="3" id="KW-0479">Metal-binding</keyword>
<dbReference type="OrthoDB" id="9814887at2"/>
<organism evidence="9 10">
    <name type="scientific">Magnetovibrio blakemorei</name>
    <dbReference type="NCBI Taxonomy" id="28181"/>
    <lineage>
        <taxon>Bacteria</taxon>
        <taxon>Pseudomonadati</taxon>
        <taxon>Pseudomonadota</taxon>
        <taxon>Alphaproteobacteria</taxon>
        <taxon>Rhodospirillales</taxon>
        <taxon>Magnetovibrionaceae</taxon>
        <taxon>Magnetovibrio</taxon>
    </lineage>
</organism>
<dbReference type="InterPro" id="IPR051156">
    <property type="entry name" value="Mito/Outer_Membr_Metalloprot"/>
</dbReference>